<evidence type="ECO:0000259" key="5">
    <source>
        <dbReference type="PROSITE" id="PS51077"/>
    </source>
</evidence>
<dbReference type="InterPro" id="IPR036390">
    <property type="entry name" value="WH_DNA-bd_sf"/>
</dbReference>
<evidence type="ECO:0000256" key="1">
    <source>
        <dbReference type="ARBA" id="ARBA00023015"/>
    </source>
</evidence>
<dbReference type="PANTHER" id="PTHR30136">
    <property type="entry name" value="HELIX-TURN-HELIX TRANSCRIPTIONAL REGULATOR, ICLR FAMILY"/>
    <property type="match status" value="1"/>
</dbReference>
<dbReference type="InterPro" id="IPR036388">
    <property type="entry name" value="WH-like_DNA-bd_sf"/>
</dbReference>
<dbReference type="PANTHER" id="PTHR30136:SF24">
    <property type="entry name" value="HTH-TYPE TRANSCRIPTIONAL REPRESSOR ALLR"/>
    <property type="match status" value="1"/>
</dbReference>
<dbReference type="Gene3D" id="3.30.450.40">
    <property type="match status" value="1"/>
</dbReference>
<dbReference type="PATRIC" id="fig|1653479.3.peg.2084"/>
<feature type="region of interest" description="Disordered" evidence="4">
    <location>
        <begin position="1"/>
        <end position="21"/>
    </location>
</feature>
<dbReference type="InterPro" id="IPR029016">
    <property type="entry name" value="GAF-like_dom_sf"/>
</dbReference>
<dbReference type="KEGG" id="rhs:A3Q41_02062"/>
<reference evidence="8" key="2">
    <citation type="submission" date="2016-04" db="EMBL/GenBank/DDBJ databases">
        <title>Complete Genome and Plasmid Sequences for Rhodococcus fascians D188 and Draft Sequences for Rhodococcus spp. Isolates PBTS 1 and PBTS 2.</title>
        <authorList>
            <person name="Stamer R."/>
            <person name="Vereecke D."/>
            <person name="Zhang Y."/>
            <person name="Schilkey F."/>
            <person name="Devitt N."/>
            <person name="Randall J."/>
        </authorList>
    </citation>
    <scope>NUCLEOTIDE SEQUENCE [LARGE SCALE GENOMIC DNA]</scope>
    <source>
        <strain evidence="8">PBTS2</strain>
    </source>
</reference>
<dbReference type="GO" id="GO:0045892">
    <property type="term" value="P:negative regulation of DNA-templated transcription"/>
    <property type="evidence" value="ECO:0007669"/>
    <property type="project" value="TreeGrafter"/>
</dbReference>
<evidence type="ECO:0000313" key="8">
    <source>
        <dbReference type="Proteomes" id="UP000076038"/>
    </source>
</evidence>
<keyword evidence="2" id="KW-0238">DNA-binding</keyword>
<feature type="domain" description="IclR-ED" evidence="6">
    <location>
        <begin position="73"/>
        <end position="256"/>
    </location>
</feature>
<dbReference type="InterPro" id="IPR005471">
    <property type="entry name" value="Tscrpt_reg_IclR_N"/>
</dbReference>
<gene>
    <name evidence="7" type="primary">iclR_2</name>
    <name evidence="7" type="ORF">A3Q41_02062</name>
</gene>
<evidence type="ECO:0000313" key="7">
    <source>
        <dbReference type="EMBL" id="AMY23364.1"/>
    </source>
</evidence>
<accession>A0A143QK87</accession>
<dbReference type="EMBL" id="CP015220">
    <property type="protein sequence ID" value="AMY23364.1"/>
    <property type="molecule type" value="Genomic_DNA"/>
</dbReference>
<dbReference type="SUPFAM" id="SSF55781">
    <property type="entry name" value="GAF domain-like"/>
    <property type="match status" value="1"/>
</dbReference>
<name>A0A143QK87_RHOFA</name>
<reference evidence="7 8" key="1">
    <citation type="journal article" date="2016" name="Genome Announc.">
        <title>Complete Genome and Plasmid Sequences for Rhodococcus fascians D188 and Draft Sequences for Rhodococcus Isolates PBTS 1 and PBTS 2.</title>
        <authorList>
            <person name="Stamler R.A."/>
            <person name="Vereecke D."/>
            <person name="Zhang Y."/>
            <person name="Schilkey F."/>
            <person name="Devitt N."/>
            <person name="Randall J.J."/>
        </authorList>
    </citation>
    <scope>NUCLEOTIDE SEQUENCE [LARGE SCALE GENOMIC DNA]</scope>
    <source>
        <strain evidence="7 8">PBTS2</strain>
    </source>
</reference>
<dbReference type="PROSITE" id="PS51078">
    <property type="entry name" value="ICLR_ED"/>
    <property type="match status" value="1"/>
</dbReference>
<sequence length="256" mass="27110">MVTERHDARRGGSGTGFGGQQPKAVQKALAMLEAVAYLGAGATAKQIAAHTHVPPATAYRMLNFLVADGFLVRVPDLSGFALGRRTSELAYAATGSDPVRTVADVLGDMRDQTRHGLYVATIRGGTVRMVDVDPDHEVVSAPTIMRNPHAHAVGKLMLAFTPRAVDNLELRAVTAHTLVDELSLHSDLARILATGVSFENEESRIGRAALAVPVRTRGSDVVGALCLQGIAGRVTTTNSQLVEFLVQGSKDLDGLI</sequence>
<dbReference type="PROSITE" id="PS51077">
    <property type="entry name" value="HTH_ICLR"/>
    <property type="match status" value="1"/>
</dbReference>
<dbReference type="SUPFAM" id="SSF46785">
    <property type="entry name" value="Winged helix' DNA-binding domain"/>
    <property type="match status" value="1"/>
</dbReference>
<evidence type="ECO:0000256" key="2">
    <source>
        <dbReference type="ARBA" id="ARBA00023125"/>
    </source>
</evidence>
<organism evidence="7 8">
    <name type="scientific">Rhodococcoides fascians</name>
    <name type="common">Rhodococcus fascians</name>
    <dbReference type="NCBI Taxonomy" id="1828"/>
    <lineage>
        <taxon>Bacteria</taxon>
        <taxon>Bacillati</taxon>
        <taxon>Actinomycetota</taxon>
        <taxon>Actinomycetes</taxon>
        <taxon>Mycobacteriales</taxon>
        <taxon>Nocardiaceae</taxon>
        <taxon>Rhodococcoides</taxon>
    </lineage>
</organism>
<keyword evidence="1" id="KW-0805">Transcription regulation</keyword>
<dbReference type="Pfam" id="PF09339">
    <property type="entry name" value="HTH_IclR"/>
    <property type="match status" value="1"/>
</dbReference>
<dbReference type="InterPro" id="IPR050707">
    <property type="entry name" value="HTH_MetabolicPath_Reg"/>
</dbReference>
<dbReference type="Proteomes" id="UP000076038">
    <property type="component" value="Chromosome"/>
</dbReference>
<dbReference type="AlphaFoldDB" id="A0A143QK87"/>
<keyword evidence="3" id="KW-0804">Transcription</keyword>
<evidence type="ECO:0000259" key="6">
    <source>
        <dbReference type="PROSITE" id="PS51078"/>
    </source>
</evidence>
<proteinExistence type="predicted"/>
<dbReference type="GO" id="GO:0003677">
    <property type="term" value="F:DNA binding"/>
    <property type="evidence" value="ECO:0007669"/>
    <property type="project" value="UniProtKB-KW"/>
</dbReference>
<dbReference type="GO" id="GO:0003700">
    <property type="term" value="F:DNA-binding transcription factor activity"/>
    <property type="evidence" value="ECO:0007669"/>
    <property type="project" value="TreeGrafter"/>
</dbReference>
<dbReference type="Gene3D" id="1.10.10.10">
    <property type="entry name" value="Winged helix-like DNA-binding domain superfamily/Winged helix DNA-binding domain"/>
    <property type="match status" value="1"/>
</dbReference>
<protein>
    <submittedName>
        <fullName evidence="7">Acetate operon repressor</fullName>
    </submittedName>
</protein>
<evidence type="ECO:0000256" key="4">
    <source>
        <dbReference type="SAM" id="MobiDB-lite"/>
    </source>
</evidence>
<feature type="domain" description="HTH iclR-type" evidence="5">
    <location>
        <begin position="22"/>
        <end position="84"/>
    </location>
</feature>
<dbReference type="Pfam" id="PF01614">
    <property type="entry name" value="IclR_C"/>
    <property type="match status" value="1"/>
</dbReference>
<dbReference type="InterPro" id="IPR014757">
    <property type="entry name" value="Tscrpt_reg_IclR_C"/>
</dbReference>
<keyword evidence="8" id="KW-1185">Reference proteome</keyword>
<evidence type="ECO:0000256" key="3">
    <source>
        <dbReference type="ARBA" id="ARBA00023163"/>
    </source>
</evidence>
<feature type="compositionally biased region" description="Basic and acidic residues" evidence="4">
    <location>
        <begin position="1"/>
        <end position="10"/>
    </location>
</feature>
<dbReference type="SMART" id="SM00346">
    <property type="entry name" value="HTH_ICLR"/>
    <property type="match status" value="1"/>
</dbReference>